<keyword evidence="1" id="KW-0472">Membrane</keyword>
<dbReference type="RefSeq" id="WP_096434538.1">
    <property type="nucleotide sequence ID" value="NZ_NTJD01000015.1"/>
</dbReference>
<organism evidence="3 4">
    <name type="scientific">Pseudothioclava arenosa</name>
    <dbReference type="NCBI Taxonomy" id="1795308"/>
    <lineage>
        <taxon>Bacteria</taxon>
        <taxon>Pseudomonadati</taxon>
        <taxon>Pseudomonadota</taxon>
        <taxon>Alphaproteobacteria</taxon>
        <taxon>Rhodobacterales</taxon>
        <taxon>Paracoccaceae</taxon>
        <taxon>Pseudothioclava</taxon>
    </lineage>
</organism>
<keyword evidence="4" id="KW-1185">Reference proteome</keyword>
<feature type="transmembrane region" description="Helical" evidence="1">
    <location>
        <begin position="147"/>
        <end position="171"/>
    </location>
</feature>
<evidence type="ECO:0000313" key="4">
    <source>
        <dbReference type="Proteomes" id="UP000243507"/>
    </source>
</evidence>
<reference evidence="3 4" key="1">
    <citation type="submission" date="2017-09" db="EMBL/GenBank/DDBJ databases">
        <title>A multilocus sequence analysis scheme for characterization of bacteria in the genus Thioclava.</title>
        <authorList>
            <person name="Liu Y."/>
            <person name="Shao Z."/>
        </authorList>
    </citation>
    <scope>NUCLEOTIDE SEQUENCE [LARGE SCALE GENOMIC DNA]</scope>
    <source>
        <strain evidence="3 4">CAU 1312</strain>
    </source>
</reference>
<evidence type="ECO:0000256" key="1">
    <source>
        <dbReference type="SAM" id="Phobius"/>
    </source>
</evidence>
<feature type="transmembrane region" description="Helical" evidence="1">
    <location>
        <begin position="66"/>
        <end position="83"/>
    </location>
</feature>
<feature type="transmembrane region" description="Helical" evidence="1">
    <location>
        <begin position="95"/>
        <end position="116"/>
    </location>
</feature>
<proteinExistence type="predicted"/>
<dbReference type="InterPro" id="IPR000917">
    <property type="entry name" value="Sulfatase_N"/>
</dbReference>
<keyword evidence="1" id="KW-0812">Transmembrane</keyword>
<feature type="domain" description="Sulfatase N-terminal" evidence="2">
    <location>
        <begin position="261"/>
        <end position="546"/>
    </location>
</feature>
<evidence type="ECO:0000313" key="3">
    <source>
        <dbReference type="EMBL" id="PCD75545.1"/>
    </source>
</evidence>
<dbReference type="PANTHER" id="PTHR43751:SF3">
    <property type="entry name" value="SULFATASE N-TERMINAL DOMAIN-CONTAINING PROTEIN"/>
    <property type="match status" value="1"/>
</dbReference>
<dbReference type="InterPro" id="IPR052701">
    <property type="entry name" value="GAG_Ulvan_Degrading_Sulfatases"/>
</dbReference>
<gene>
    <name evidence="3" type="ORF">CLN94_13565</name>
</gene>
<evidence type="ECO:0000259" key="2">
    <source>
        <dbReference type="Pfam" id="PF00884"/>
    </source>
</evidence>
<keyword evidence="1" id="KW-1133">Transmembrane helix</keyword>
<sequence length="804" mass="85726">MNNGTSHDWLDTGPGSEAPRPRGSFIVWCGVLLGLGLAAIRLSLLAEPLGAARAGAALRLAAQGLWQDWAITLGLIFVGVALHRSVPGVRARRGVTALVGMIAVLILLWGLANIVALRMLGEPLTTAWLAYSDLGHSDSVFDWLRGLLSPTVIALGGGAIVALIGGALALARWVPRGGIATLVLMVFALGTVTGVAQGEARLGAPKSRLLNPVVAFVGSIGRDGGLSGVEALSQAPAASLEMPFAPAAPLARPPEPAKPLRNVILFAFESTPARQAQGWGGTQPVTPNLQAALARGHAFDNAYAHVPASNFYLVSVFGGLIPELSTVLMTTSNPELRLHTLADVLGEAGLRTAFFNSSDNRFQNAEAFLNQGGFDHVADYRDWSCAQGVYEFESVTDKFLNTSNDLCSIDAITAWVEEAPGQPFFAAFRTGMTHYPYFPGEAPQAYVEDPEYNAYLNALRVGDEAFGKLLDWLDAKGIADETLVVVLGDHGEAFGEHGTRVHASAIYEENVHVPMALINPQLFSGTRSAGVVGVNDIAPTVADLLGLAPSPSWQGRSAFAEDRRDGALFFAPWNGFQIGFRDGPRKFIFNGNSGDAQLYDLASDPEERVNLAETDPAALAEARRVMGQAIAVQNAYTDRLLRGVELPQAAFSARRPGTEIVIEASGTRFLAPPRAWITLDGENVGVIEVTSAPSNAERAVTRAEIDAGLMTFRLPVEGAGLCPREIGVWFLNDAWAGEGKTGDTDLYIRSLSFAGETYYFNRFQALEPHVAGSSGSYFRFYRTGEARVSLALDKACVSAELARP</sequence>
<dbReference type="SUPFAM" id="SSF53649">
    <property type="entry name" value="Alkaline phosphatase-like"/>
    <property type="match status" value="1"/>
</dbReference>
<dbReference type="EMBL" id="NTJD01000015">
    <property type="protein sequence ID" value="PCD75545.1"/>
    <property type="molecule type" value="Genomic_DNA"/>
</dbReference>
<feature type="transmembrane region" description="Helical" evidence="1">
    <location>
        <begin position="25"/>
        <end position="46"/>
    </location>
</feature>
<dbReference type="Gene3D" id="2.60.60.40">
    <property type="match status" value="1"/>
</dbReference>
<protein>
    <recommendedName>
        <fullName evidence="2">Sulfatase N-terminal domain-containing protein</fullName>
    </recommendedName>
</protein>
<accession>A0A2A4CLR1</accession>
<dbReference type="Pfam" id="PF00884">
    <property type="entry name" value="Sulfatase"/>
    <property type="match status" value="1"/>
</dbReference>
<dbReference type="AlphaFoldDB" id="A0A2A4CLR1"/>
<dbReference type="OrthoDB" id="9795675at2"/>
<name>A0A2A4CLR1_9RHOB</name>
<dbReference type="PANTHER" id="PTHR43751">
    <property type="entry name" value="SULFATASE"/>
    <property type="match status" value="1"/>
</dbReference>
<feature type="transmembrane region" description="Helical" evidence="1">
    <location>
        <begin position="178"/>
        <end position="196"/>
    </location>
</feature>
<dbReference type="Gene3D" id="3.40.720.10">
    <property type="entry name" value="Alkaline Phosphatase, subunit A"/>
    <property type="match status" value="1"/>
</dbReference>
<dbReference type="InterPro" id="IPR017850">
    <property type="entry name" value="Alkaline_phosphatase_core_sf"/>
</dbReference>
<comment type="caution">
    <text evidence="3">The sequence shown here is derived from an EMBL/GenBank/DDBJ whole genome shotgun (WGS) entry which is preliminary data.</text>
</comment>
<dbReference type="Proteomes" id="UP000243507">
    <property type="component" value="Unassembled WGS sequence"/>
</dbReference>